<feature type="domain" description="FAD-binding PCMH-type" evidence="2">
    <location>
        <begin position="1"/>
        <end position="221"/>
    </location>
</feature>
<evidence type="ECO:0000256" key="1">
    <source>
        <dbReference type="ARBA" id="ARBA00022827"/>
    </source>
</evidence>
<keyword evidence="1" id="KW-0274">FAD</keyword>
<dbReference type="InterPro" id="IPR005107">
    <property type="entry name" value="CO_DH_flav_C"/>
</dbReference>
<evidence type="ECO:0000313" key="4">
    <source>
        <dbReference type="Proteomes" id="UP001267426"/>
    </source>
</evidence>
<keyword evidence="4" id="KW-1185">Reference proteome</keyword>
<dbReference type="Gene3D" id="3.30.465.10">
    <property type="match status" value="2"/>
</dbReference>
<accession>A0ABU3BTN2</accession>
<dbReference type="InterPro" id="IPR036318">
    <property type="entry name" value="FAD-bd_PCMH-like_sf"/>
</dbReference>
<sequence>MTPFTYHKPASVADALALLAEPGATPLGGGTNLVDLMRKGVETPDHLVDVQDLPLGEIAETDDGGLRIGALVSNTALAAHDRVRRDYRMVSEATLAGASQQLRNRATTGGNLLQRTRCYYFTEPGYPCNKREPGSGCPAKDGFNRIHAILGESDACIATHPSDMCVALAALDATVEIEGRGGQRQVPLVDFHLLPGDTPDVETVLAADEIITAVTLPPPSDASRQSVYVKVRDRQSYAFALVSVAAGLALGADGQVEDVRLALGGVAHKPWRAFDAEDLLRGGPATDDAFRQAGEAIVADATGYGHNDFKIPLAPRTVAVALGKALARAQRASGDAR</sequence>
<dbReference type="InterPro" id="IPR051312">
    <property type="entry name" value="Diverse_Substr_Oxidored"/>
</dbReference>
<proteinExistence type="predicted"/>
<dbReference type="InterPro" id="IPR016166">
    <property type="entry name" value="FAD-bd_PCMH"/>
</dbReference>
<dbReference type="InterPro" id="IPR036683">
    <property type="entry name" value="CO_DH_flav_C_dom_sf"/>
</dbReference>
<dbReference type="Pfam" id="PF00941">
    <property type="entry name" value="FAD_binding_5"/>
    <property type="match status" value="1"/>
</dbReference>
<dbReference type="InterPro" id="IPR016169">
    <property type="entry name" value="FAD-bd_PCMH_sub2"/>
</dbReference>
<dbReference type="PANTHER" id="PTHR42659">
    <property type="entry name" value="XANTHINE DEHYDROGENASE SUBUNIT C-RELATED"/>
    <property type="match status" value="1"/>
</dbReference>
<comment type="caution">
    <text evidence="3">The sequence shown here is derived from an EMBL/GenBank/DDBJ whole genome shotgun (WGS) entry which is preliminary data.</text>
</comment>
<dbReference type="Gene3D" id="3.30.43.10">
    <property type="entry name" value="Uridine Diphospho-n-acetylenolpyruvylglucosamine Reductase, domain 2"/>
    <property type="match status" value="1"/>
</dbReference>
<dbReference type="InterPro" id="IPR002346">
    <property type="entry name" value="Mopterin_DH_FAD-bd"/>
</dbReference>
<dbReference type="SUPFAM" id="SSF55447">
    <property type="entry name" value="CO dehydrogenase flavoprotein C-terminal domain-like"/>
    <property type="match status" value="1"/>
</dbReference>
<dbReference type="InterPro" id="IPR016167">
    <property type="entry name" value="FAD-bd_PCMH_sub1"/>
</dbReference>
<dbReference type="Gene3D" id="3.30.390.50">
    <property type="entry name" value="CO dehydrogenase flavoprotein, C-terminal domain"/>
    <property type="match status" value="1"/>
</dbReference>
<evidence type="ECO:0000259" key="2">
    <source>
        <dbReference type="PROSITE" id="PS51387"/>
    </source>
</evidence>
<organism evidence="3 4">
    <name type="scientific">Rubrivirga litoralis</name>
    <dbReference type="NCBI Taxonomy" id="3075598"/>
    <lineage>
        <taxon>Bacteria</taxon>
        <taxon>Pseudomonadati</taxon>
        <taxon>Rhodothermota</taxon>
        <taxon>Rhodothermia</taxon>
        <taxon>Rhodothermales</taxon>
        <taxon>Rubricoccaceae</taxon>
        <taxon>Rubrivirga</taxon>
    </lineage>
</organism>
<gene>
    <name evidence="3" type="ORF">RM540_12885</name>
</gene>
<dbReference type="PANTHER" id="PTHR42659:SF1">
    <property type="entry name" value="OXIDOREDUCTASE"/>
    <property type="match status" value="1"/>
</dbReference>
<dbReference type="SMART" id="SM01092">
    <property type="entry name" value="CO_deh_flav_C"/>
    <property type="match status" value="1"/>
</dbReference>
<dbReference type="SUPFAM" id="SSF56176">
    <property type="entry name" value="FAD-binding/transporter-associated domain-like"/>
    <property type="match status" value="1"/>
</dbReference>
<keyword evidence="1" id="KW-0285">Flavoprotein</keyword>
<name>A0ABU3BTN2_9BACT</name>
<protein>
    <submittedName>
        <fullName evidence="3">Xanthine dehydrogenase family protein subunit M</fullName>
    </submittedName>
</protein>
<dbReference type="RefSeq" id="WP_311664737.1">
    <property type="nucleotide sequence ID" value="NZ_JAVRHT010000034.1"/>
</dbReference>
<dbReference type="Pfam" id="PF03450">
    <property type="entry name" value="CO_deh_flav_C"/>
    <property type="match status" value="1"/>
</dbReference>
<evidence type="ECO:0000313" key="3">
    <source>
        <dbReference type="EMBL" id="MDT0632649.1"/>
    </source>
</evidence>
<dbReference type="PROSITE" id="PS51387">
    <property type="entry name" value="FAD_PCMH"/>
    <property type="match status" value="1"/>
</dbReference>
<dbReference type="EMBL" id="JAVRHT010000034">
    <property type="protein sequence ID" value="MDT0632649.1"/>
    <property type="molecule type" value="Genomic_DNA"/>
</dbReference>
<reference evidence="3 4" key="1">
    <citation type="submission" date="2023-09" db="EMBL/GenBank/DDBJ databases">
        <authorList>
            <person name="Rey-Velasco X."/>
        </authorList>
    </citation>
    <scope>NUCLEOTIDE SEQUENCE [LARGE SCALE GENOMIC DNA]</scope>
    <source>
        <strain evidence="3 4">F394</strain>
    </source>
</reference>
<dbReference type="Proteomes" id="UP001267426">
    <property type="component" value="Unassembled WGS sequence"/>
</dbReference>